<dbReference type="EMBL" id="LK932468">
    <property type="protein sequence ID" value="CDS83588.1"/>
    <property type="molecule type" value="Genomic_DNA"/>
</dbReference>
<dbReference type="Gene3D" id="3.40.50.360">
    <property type="match status" value="1"/>
</dbReference>
<name>A0A068ZY79_CLODI</name>
<evidence type="ECO:0000256" key="3">
    <source>
        <dbReference type="ARBA" id="ARBA00023014"/>
    </source>
</evidence>
<sequence>MNSKIYYFSGTGNSLVVSNILKETLNGSKEVIPLAIHRKENNIDINEDILVIVFPVYFADVPDIVKSFVEKLNFNINTHIYAIATCNGVAGHSLFTIDKLLKKRGKKLSAGFLINMPGNALITPPDVEEERLKNQTNRVAEIAKCINNLEIGNIEGKNNLKSHIDSVVLRLVGKNMQIATTKFFAENKCNGCGTCKRVCPVENISIVDKKPKWGNECERCLACFHWCPKEAINVKKSFLTNRKKYHHPDITVKDIFLGK</sequence>
<evidence type="ECO:0000256" key="2">
    <source>
        <dbReference type="ARBA" id="ARBA00023004"/>
    </source>
</evidence>
<dbReference type="Pfam" id="PF00037">
    <property type="entry name" value="Fer4"/>
    <property type="match status" value="1"/>
</dbReference>
<feature type="domain" description="4Fe-4S ferredoxin-type" evidence="4">
    <location>
        <begin position="215"/>
        <end position="237"/>
    </location>
</feature>
<dbReference type="InterPro" id="IPR017896">
    <property type="entry name" value="4Fe4S_Fe-S-bd"/>
</dbReference>
<dbReference type="SUPFAM" id="SSF54862">
    <property type="entry name" value="4Fe-4S ferredoxins"/>
    <property type="match status" value="1"/>
</dbReference>
<dbReference type="PROSITE" id="PS51379">
    <property type="entry name" value="4FE4S_FER_2"/>
    <property type="match status" value="2"/>
</dbReference>
<protein>
    <submittedName>
        <fullName evidence="6">Putative iron-sulfur protein</fullName>
    </submittedName>
</protein>
<dbReference type="GO" id="GO:0051536">
    <property type="term" value="F:iron-sulfur cluster binding"/>
    <property type="evidence" value="ECO:0007669"/>
    <property type="project" value="UniProtKB-KW"/>
</dbReference>
<dbReference type="AlphaFoldDB" id="A0A068ZY79"/>
<proteinExistence type="predicted"/>
<organism evidence="6">
    <name type="scientific">Clostridioides difficile</name>
    <name type="common">Peptoclostridium difficile</name>
    <dbReference type="NCBI Taxonomy" id="1496"/>
    <lineage>
        <taxon>Bacteria</taxon>
        <taxon>Bacillati</taxon>
        <taxon>Bacillota</taxon>
        <taxon>Clostridia</taxon>
        <taxon>Peptostreptococcales</taxon>
        <taxon>Peptostreptococcaceae</taxon>
        <taxon>Clostridioides</taxon>
    </lineage>
</organism>
<evidence type="ECO:0000313" key="6">
    <source>
        <dbReference type="EMBL" id="CDS83684.1"/>
    </source>
</evidence>
<keyword evidence="1" id="KW-0479">Metal-binding</keyword>
<dbReference type="InterPro" id="IPR047964">
    <property type="entry name" value="EFR1-like"/>
</dbReference>
<dbReference type="Gene3D" id="3.30.70.20">
    <property type="match status" value="1"/>
</dbReference>
<dbReference type="RefSeq" id="WP_021366123.1">
    <property type="nucleotide sequence ID" value="NZ_BBYB01000040.1"/>
</dbReference>
<evidence type="ECO:0000259" key="4">
    <source>
        <dbReference type="PROSITE" id="PS51379"/>
    </source>
</evidence>
<keyword evidence="2" id="KW-0408">Iron</keyword>
<feature type="domain" description="4Fe-4S ferredoxin-type" evidence="4">
    <location>
        <begin position="180"/>
        <end position="209"/>
    </location>
</feature>
<dbReference type="EMBL" id="LK932351">
    <property type="protein sequence ID" value="CDS83684.1"/>
    <property type="molecule type" value="Genomic_DNA"/>
</dbReference>
<accession>A0A068ZY79</accession>
<gene>
    <name evidence="5" type="ORF">BN1096_190005</name>
    <name evidence="6" type="ORF">BN1097_170005</name>
</gene>
<dbReference type="SUPFAM" id="SSF52218">
    <property type="entry name" value="Flavoproteins"/>
    <property type="match status" value="1"/>
</dbReference>
<dbReference type="PROSITE" id="PS00198">
    <property type="entry name" value="4FE4S_FER_1"/>
    <property type="match status" value="1"/>
</dbReference>
<reference evidence="6" key="1">
    <citation type="submission" date="2014-07" db="EMBL/GenBank/DDBJ databases">
        <authorList>
            <person name="Monot Marc"/>
        </authorList>
    </citation>
    <scope>NUCLEOTIDE SEQUENCE</scope>
    <source>
        <strain evidence="6">7032994</strain>
    </source>
</reference>
<dbReference type="NCBIfam" id="NF038196">
    <property type="entry name" value="ferrodoxin_EFR1"/>
    <property type="match status" value="1"/>
</dbReference>
<evidence type="ECO:0000256" key="1">
    <source>
        <dbReference type="ARBA" id="ARBA00022723"/>
    </source>
</evidence>
<keyword evidence="3" id="KW-0411">Iron-sulfur</keyword>
<dbReference type="InterPro" id="IPR017900">
    <property type="entry name" value="4Fe4S_Fe_S_CS"/>
</dbReference>
<evidence type="ECO:0000313" key="5">
    <source>
        <dbReference type="EMBL" id="CDS83588.1"/>
    </source>
</evidence>
<dbReference type="InterPro" id="IPR029039">
    <property type="entry name" value="Flavoprotein-like_sf"/>
</dbReference>
<dbReference type="GO" id="GO:0046872">
    <property type="term" value="F:metal ion binding"/>
    <property type="evidence" value="ECO:0007669"/>
    <property type="project" value="UniProtKB-KW"/>
</dbReference>